<evidence type="ECO:0000313" key="1">
    <source>
        <dbReference type="EMBL" id="QIA08261.1"/>
    </source>
</evidence>
<dbReference type="EMBL" id="CP048409">
    <property type="protein sequence ID" value="QIA08261.1"/>
    <property type="molecule type" value="Genomic_DNA"/>
</dbReference>
<proteinExistence type="predicted"/>
<name>A0A6C0RGQ8_9BACT</name>
<dbReference type="AlphaFoldDB" id="A0A6C0RGQ8"/>
<reference evidence="1 2" key="1">
    <citation type="submission" date="2020-02" db="EMBL/GenBank/DDBJ databases">
        <title>Genome sequencing for Draconibacterium sp. strain M1.</title>
        <authorList>
            <person name="Park S.-J."/>
        </authorList>
    </citation>
    <scope>NUCLEOTIDE SEQUENCE [LARGE SCALE GENOMIC DNA]</scope>
    <source>
        <strain evidence="1 2">M1</strain>
    </source>
</reference>
<organism evidence="1 2">
    <name type="scientific">Draconibacterium halophilum</name>
    <dbReference type="NCBI Taxonomy" id="2706887"/>
    <lineage>
        <taxon>Bacteria</taxon>
        <taxon>Pseudomonadati</taxon>
        <taxon>Bacteroidota</taxon>
        <taxon>Bacteroidia</taxon>
        <taxon>Marinilabiliales</taxon>
        <taxon>Prolixibacteraceae</taxon>
        <taxon>Draconibacterium</taxon>
    </lineage>
</organism>
<keyword evidence="2" id="KW-1185">Reference proteome</keyword>
<dbReference type="RefSeq" id="WP_163346182.1">
    <property type="nucleotide sequence ID" value="NZ_CP048409.1"/>
</dbReference>
<evidence type="ECO:0000313" key="2">
    <source>
        <dbReference type="Proteomes" id="UP000474630"/>
    </source>
</evidence>
<dbReference type="Proteomes" id="UP000474630">
    <property type="component" value="Chromosome"/>
</dbReference>
<protein>
    <submittedName>
        <fullName evidence="1">Uncharacterized protein</fullName>
    </submittedName>
</protein>
<sequence length="199" mass="22934">MCRIFKLSLFIRAFVYFFWKRKAISFSLFLFYVLQLFWHVCYCGGFALRARPCLSVPKHFQPFFKPLKMLSSTKAGQNSTAPAPPCCRAHGAAHALISFAFLIKNFCAFISFRGGVIVYSLRSKTARTVASHRRAVWKIFHPGYHFKLISKGISPAEMRKARLCLLRCASQSLAHISRGKWLVAISFKWFFPLKKLIFH</sequence>
<gene>
    <name evidence="1" type="ORF">G0Q07_11285</name>
</gene>
<dbReference type="KEGG" id="drc:G0Q07_11285"/>
<accession>A0A6C0RGQ8</accession>